<dbReference type="EMBL" id="MGJI01000012">
    <property type="protein sequence ID" value="OGN05167.1"/>
    <property type="molecule type" value="Genomic_DNA"/>
</dbReference>
<keyword evidence="1" id="KW-0812">Transmembrane</keyword>
<comment type="caution">
    <text evidence="2">The sequence shown here is derived from an EMBL/GenBank/DDBJ whole genome shotgun (WGS) entry which is preliminary data.</text>
</comment>
<feature type="transmembrane region" description="Helical" evidence="1">
    <location>
        <begin position="22"/>
        <end position="43"/>
    </location>
</feature>
<dbReference type="AlphaFoldDB" id="A0A1F8EWD1"/>
<keyword evidence="1" id="KW-1133">Transmembrane helix</keyword>
<evidence type="ECO:0000313" key="2">
    <source>
        <dbReference type="EMBL" id="OGN05167.1"/>
    </source>
</evidence>
<name>A0A1F8EWD1_9BACT</name>
<organism evidence="2 3">
    <name type="scientific">Candidatus Yanofskybacteria bacterium RIFCSPHIGHO2_01_FULL_44_17</name>
    <dbReference type="NCBI Taxonomy" id="1802668"/>
    <lineage>
        <taxon>Bacteria</taxon>
        <taxon>Candidatus Yanofskyibacteriota</taxon>
    </lineage>
</organism>
<gene>
    <name evidence="2" type="ORF">A2831_01640</name>
</gene>
<accession>A0A1F8EWD1</accession>
<feature type="transmembrane region" description="Helical" evidence="1">
    <location>
        <begin position="98"/>
        <end position="118"/>
    </location>
</feature>
<dbReference type="STRING" id="1802668.A2831_01640"/>
<reference evidence="2 3" key="1">
    <citation type="journal article" date="2016" name="Nat. Commun.">
        <title>Thousands of microbial genomes shed light on interconnected biogeochemical processes in an aquifer system.</title>
        <authorList>
            <person name="Anantharaman K."/>
            <person name="Brown C.T."/>
            <person name="Hug L.A."/>
            <person name="Sharon I."/>
            <person name="Castelle C.J."/>
            <person name="Probst A.J."/>
            <person name="Thomas B.C."/>
            <person name="Singh A."/>
            <person name="Wilkins M.J."/>
            <person name="Karaoz U."/>
            <person name="Brodie E.L."/>
            <person name="Williams K.H."/>
            <person name="Hubbard S.S."/>
            <person name="Banfield J.F."/>
        </authorList>
    </citation>
    <scope>NUCLEOTIDE SEQUENCE [LARGE SCALE GENOMIC DNA]</scope>
</reference>
<evidence type="ECO:0000256" key="1">
    <source>
        <dbReference type="SAM" id="Phobius"/>
    </source>
</evidence>
<protein>
    <recommendedName>
        <fullName evidence="4">Rod shape-determining protein MreD</fullName>
    </recommendedName>
</protein>
<evidence type="ECO:0008006" key="4">
    <source>
        <dbReference type="Google" id="ProtNLM"/>
    </source>
</evidence>
<proteinExistence type="predicted"/>
<keyword evidence="1" id="KW-0472">Membrane</keyword>
<evidence type="ECO:0000313" key="3">
    <source>
        <dbReference type="Proteomes" id="UP000177507"/>
    </source>
</evidence>
<feature type="transmembrane region" description="Helical" evidence="1">
    <location>
        <begin position="55"/>
        <end position="86"/>
    </location>
</feature>
<dbReference type="Proteomes" id="UP000177507">
    <property type="component" value="Unassembled WGS sequence"/>
</dbReference>
<feature type="transmembrane region" description="Helical" evidence="1">
    <location>
        <begin position="130"/>
        <end position="147"/>
    </location>
</feature>
<sequence>MIMPRLQFFVTMSVVIFVVERILPLMVSWPIFIFPVLAILFMLTSKNEAREMSYIVIASLFFDFFSGYIFGWATLIILAVVLIIFFFKTRFNVSSQPILSLAIYTLIFTFVYFAILSVKSDLRFMTSQSTAIIIETLILFLIFNFTFRKLVKTA</sequence>